<gene>
    <name evidence="3" type="ORF">D1012_14485</name>
</gene>
<evidence type="ECO:0000313" key="4">
    <source>
        <dbReference type="Proteomes" id="UP000284547"/>
    </source>
</evidence>
<accession>A0A411Z021</accession>
<feature type="chain" id="PRO_5019448727" evidence="1">
    <location>
        <begin position="18"/>
        <end position="277"/>
    </location>
</feature>
<dbReference type="EMBL" id="QWEY01000008">
    <property type="protein sequence ID" value="RGP36404.1"/>
    <property type="molecule type" value="Genomic_DNA"/>
</dbReference>
<dbReference type="RefSeq" id="WP_118153573.1">
    <property type="nucleotide sequence ID" value="NZ_QWEY01000008.1"/>
</dbReference>
<protein>
    <submittedName>
        <fullName evidence="3">Metallo-mystery pair system four-Cys motif protein</fullName>
    </submittedName>
</protein>
<keyword evidence="1" id="KW-0732">Signal</keyword>
<feature type="domain" description="Copper-binding protein MbnP-like" evidence="2">
    <location>
        <begin position="19"/>
        <end position="245"/>
    </location>
</feature>
<feature type="signal peptide" evidence="1">
    <location>
        <begin position="1"/>
        <end position="17"/>
    </location>
</feature>
<organism evidence="3 4">
    <name type="scientific">Pseudotabrizicola alkalilacus</name>
    <dbReference type="NCBI Taxonomy" id="2305252"/>
    <lineage>
        <taxon>Bacteria</taxon>
        <taxon>Pseudomonadati</taxon>
        <taxon>Pseudomonadota</taxon>
        <taxon>Alphaproteobacteria</taxon>
        <taxon>Rhodobacterales</taxon>
        <taxon>Paracoccaceae</taxon>
        <taxon>Pseudotabrizicola</taxon>
    </lineage>
</organism>
<keyword evidence="4" id="KW-1185">Reference proteome</keyword>
<dbReference type="InterPro" id="IPR023977">
    <property type="entry name" value="MbnP-like"/>
</dbReference>
<evidence type="ECO:0000313" key="3">
    <source>
        <dbReference type="EMBL" id="RGP36404.1"/>
    </source>
</evidence>
<sequence length="277" mass="28859">MKYIAFAAALAATPVLADQAVSINFAGEIGGKPFSCAETFEAIGAKATAVKGIDYRVFVSGAALIRADGTAQPIALEQDGKWQLDDLALLDFEDGSGGCSTGTAETNTALRGSVPDDEYVGLTFNLAVPFDKNHNDPTLAAAPLNTTAMFWNWQGGYRFVRIDMVPVNKAADGPKGWFLHLGSTMCPAASKTEAPNAECKNPNHLPVSFAGFDPATNVVVIDPAAVVAEADMTVNAAETSPGCMSFPGDADCTTVMSKLGLAYGDIPAGAQQLVSMR</sequence>
<dbReference type="NCBIfam" id="TIGR04052">
    <property type="entry name" value="MbnP_like_WxW"/>
    <property type="match status" value="1"/>
</dbReference>
<evidence type="ECO:0000256" key="1">
    <source>
        <dbReference type="SAM" id="SignalP"/>
    </source>
</evidence>
<reference evidence="3 4" key="1">
    <citation type="submission" date="2018-08" db="EMBL/GenBank/DDBJ databases">
        <title>Flavobacterium tibetense sp. nov., isolated from a wetland YonghuCo on Tibetan Plateau.</title>
        <authorList>
            <person name="Phurbu D."/>
            <person name="Lu H."/>
            <person name="Xing P."/>
        </authorList>
    </citation>
    <scope>NUCLEOTIDE SEQUENCE [LARGE SCALE GENOMIC DNA]</scope>
    <source>
        <strain evidence="3 4">DJC</strain>
    </source>
</reference>
<dbReference type="Pfam" id="PF20243">
    <property type="entry name" value="MbnP"/>
    <property type="match status" value="1"/>
</dbReference>
<dbReference type="InterPro" id="IPR046863">
    <property type="entry name" value="MbnP-like_dom"/>
</dbReference>
<evidence type="ECO:0000259" key="2">
    <source>
        <dbReference type="Pfam" id="PF20243"/>
    </source>
</evidence>
<comment type="caution">
    <text evidence="3">The sequence shown here is derived from an EMBL/GenBank/DDBJ whole genome shotgun (WGS) entry which is preliminary data.</text>
</comment>
<dbReference type="AlphaFoldDB" id="A0A411Z021"/>
<dbReference type="Proteomes" id="UP000284547">
    <property type="component" value="Unassembled WGS sequence"/>
</dbReference>
<name>A0A411Z021_9RHOB</name>
<proteinExistence type="predicted"/>
<dbReference type="OrthoDB" id="64245at2"/>